<evidence type="ECO:0000256" key="1">
    <source>
        <dbReference type="ARBA" id="ARBA00022676"/>
    </source>
</evidence>
<dbReference type="PANTHER" id="PTHR12526:SF629">
    <property type="entry name" value="TEICHURONIC ACID BIOSYNTHESIS GLYCOSYLTRANSFERASE TUAH-RELATED"/>
    <property type="match status" value="1"/>
</dbReference>
<proteinExistence type="predicted"/>
<dbReference type="PANTHER" id="PTHR12526">
    <property type="entry name" value="GLYCOSYLTRANSFERASE"/>
    <property type="match status" value="1"/>
</dbReference>
<dbReference type="EMBL" id="JAKKUT010000001">
    <property type="protein sequence ID" value="MDG2989603.1"/>
    <property type="molecule type" value="Genomic_DNA"/>
</dbReference>
<dbReference type="Gene3D" id="3.40.50.2000">
    <property type="entry name" value="Glycogen Phosphorylase B"/>
    <property type="match status" value="2"/>
</dbReference>
<dbReference type="SUPFAM" id="SSF53756">
    <property type="entry name" value="UDP-Glycosyltransferase/glycogen phosphorylase"/>
    <property type="match status" value="1"/>
</dbReference>
<dbReference type="RefSeq" id="WP_277865522.1">
    <property type="nucleotide sequence ID" value="NZ_JAKKUT010000001.1"/>
</dbReference>
<gene>
    <name evidence="3" type="ORF">L3556_01450</name>
</gene>
<protein>
    <recommendedName>
        <fullName evidence="5">Glycosyltransferase subfamily 4-like N-terminal domain-containing protein</fullName>
    </recommendedName>
</protein>
<evidence type="ECO:0000313" key="3">
    <source>
        <dbReference type="EMBL" id="MDG2989603.1"/>
    </source>
</evidence>
<comment type="caution">
    <text evidence="3">The sequence shown here is derived from an EMBL/GenBank/DDBJ whole genome shotgun (WGS) entry which is preliminary data.</text>
</comment>
<keyword evidence="1" id="KW-0328">Glycosyltransferase</keyword>
<name>A0ABT6EUU8_9SYNE</name>
<reference evidence="3" key="2">
    <citation type="submission" date="2022-01" db="EMBL/GenBank/DDBJ databases">
        <authorList>
            <person name="Zivanovic Y."/>
            <person name="Moreira D."/>
            <person name="Lopez-Garcia P."/>
        </authorList>
    </citation>
    <scope>NUCLEOTIDE SEQUENCE</scope>
    <source>
        <strain evidence="3">G9</strain>
    </source>
</reference>
<evidence type="ECO:0000313" key="4">
    <source>
        <dbReference type="Proteomes" id="UP001154265"/>
    </source>
</evidence>
<dbReference type="Proteomes" id="UP001154265">
    <property type="component" value="Unassembled WGS sequence"/>
</dbReference>
<evidence type="ECO:0000256" key="2">
    <source>
        <dbReference type="ARBA" id="ARBA00022679"/>
    </source>
</evidence>
<sequence>MKILLIACHFPPFNSIASLRAGKMAKYLHRFGHDIRVLTLNEYSLSANLSIEIPKENVIYTSWLDINFPVKRLSHLLKFSNKNLSATPNGLSAYSPSLLKKAWFFYRDCLNFPDLYVGWYPFGAYAGIQLSRQWKPDIIYASAPQYTALLIASRLSNYIKVPWIAEFRDLWMDNPYIHRPLWREKIESLVEKKILLSSSGVITVSQPLTKVITNKFSLPTHTITNGFDAEDFMNLHLDKRPSRKLNIVYTGKIYDGYRDPLPLIQAISKIQSLSSNIQVDFYGTYSHNLENFITEYNLTHVVTIHPMVTYKESLKLQLEADILLLLTWNSPSEKGVYTGKLFEYIGARRPILAIGSMDNVAADLIRERKVGVVENDPDKLANILKEWIAIKQSGQDIPSTPMEALQGLSREDQAKQLVEFFKECLR</sequence>
<keyword evidence="4" id="KW-1185">Reference proteome</keyword>
<accession>A0ABT6EUU8</accession>
<reference evidence="3" key="1">
    <citation type="journal article" date="2022" name="Genome Biol. Evol.">
        <title>A New Gene Family Diagnostic for Intracellular Biomineralization of Amorphous Ca Carbonates by Cyanobacteria.</title>
        <authorList>
            <person name="Benzerara K."/>
            <person name="Duprat E."/>
            <person name="Bitard-Feildel T."/>
            <person name="Caumes G."/>
            <person name="Cassier-Chauvat C."/>
            <person name="Chauvat F."/>
            <person name="Dezi M."/>
            <person name="Diop S.I."/>
            <person name="Gaschignard G."/>
            <person name="Gorgen S."/>
            <person name="Gugger M."/>
            <person name="Lopez-Garcia P."/>
            <person name="Millet M."/>
            <person name="Skouri-Panet F."/>
            <person name="Moreira D."/>
            <person name="Callebaut I."/>
        </authorList>
    </citation>
    <scope>NUCLEOTIDE SEQUENCE</scope>
    <source>
        <strain evidence="3">G9</strain>
    </source>
</reference>
<keyword evidence="2" id="KW-0808">Transferase</keyword>
<evidence type="ECO:0008006" key="5">
    <source>
        <dbReference type="Google" id="ProtNLM"/>
    </source>
</evidence>
<organism evidence="3 4">
    <name type="scientific">Candidatus Synechococcus calcipolaris G9</name>
    <dbReference type="NCBI Taxonomy" id="1497997"/>
    <lineage>
        <taxon>Bacteria</taxon>
        <taxon>Bacillati</taxon>
        <taxon>Cyanobacteriota</taxon>
        <taxon>Cyanophyceae</taxon>
        <taxon>Synechococcales</taxon>
        <taxon>Synechococcaceae</taxon>
        <taxon>Synechococcus</taxon>
    </lineage>
</organism>